<comment type="caution">
    <text evidence="1">The sequence shown here is derived from an EMBL/GenBank/DDBJ whole genome shotgun (WGS) entry which is preliminary data.</text>
</comment>
<organism evidence="1 2">
    <name type="scientific">Bizionia sediminis</name>
    <dbReference type="NCBI Taxonomy" id="1737064"/>
    <lineage>
        <taxon>Bacteria</taxon>
        <taxon>Pseudomonadati</taxon>
        <taxon>Bacteroidota</taxon>
        <taxon>Flavobacteriia</taxon>
        <taxon>Flavobacteriales</taxon>
        <taxon>Flavobacteriaceae</taxon>
        <taxon>Bizionia</taxon>
    </lineage>
</organism>
<evidence type="ECO:0000313" key="1">
    <source>
        <dbReference type="EMBL" id="MFD2552401.1"/>
    </source>
</evidence>
<accession>A0ABW5KTU8</accession>
<evidence type="ECO:0000313" key="2">
    <source>
        <dbReference type="Proteomes" id="UP001597472"/>
    </source>
</evidence>
<dbReference type="EMBL" id="JBHULS010000005">
    <property type="protein sequence ID" value="MFD2552401.1"/>
    <property type="molecule type" value="Genomic_DNA"/>
</dbReference>
<protein>
    <submittedName>
        <fullName evidence="1">Uncharacterized protein</fullName>
    </submittedName>
</protein>
<dbReference type="Proteomes" id="UP001597472">
    <property type="component" value="Unassembled WGS sequence"/>
</dbReference>
<keyword evidence="2" id="KW-1185">Reference proteome</keyword>
<gene>
    <name evidence="1" type="ORF">ACFSQP_11285</name>
</gene>
<sequence length="114" mass="13270">MCNSLLKELPFKIGEQYELNEFNLKTLESTFSNGLEYENYEYIKGDFKTLLGIAFSSNPILQYNGDILYGVICEFELSHYSYLKSKVNQCAFKEVTIKVLIKDKYHCQIVLQSK</sequence>
<dbReference type="RefSeq" id="WP_376894516.1">
    <property type="nucleotide sequence ID" value="NZ_JBHULS010000005.1"/>
</dbReference>
<name>A0ABW5KTU8_9FLAO</name>
<reference evidence="2" key="1">
    <citation type="journal article" date="2019" name="Int. J. Syst. Evol. Microbiol.">
        <title>The Global Catalogue of Microorganisms (GCM) 10K type strain sequencing project: providing services to taxonomists for standard genome sequencing and annotation.</title>
        <authorList>
            <consortium name="The Broad Institute Genomics Platform"/>
            <consortium name="The Broad Institute Genome Sequencing Center for Infectious Disease"/>
            <person name="Wu L."/>
            <person name="Ma J."/>
        </authorList>
    </citation>
    <scope>NUCLEOTIDE SEQUENCE [LARGE SCALE GENOMIC DNA]</scope>
    <source>
        <strain evidence="2">KCTC 42587</strain>
    </source>
</reference>
<proteinExistence type="predicted"/>